<reference evidence="1 2" key="2">
    <citation type="submission" date="2017-02" db="EMBL/GenBank/DDBJ databases">
        <title>A genome survey and senescence transcriptome analysis in Lentinula edodes.</title>
        <authorList>
            <person name="Sakamoto Y."/>
            <person name="Nakade K."/>
            <person name="Sato S."/>
            <person name="Yoshida Y."/>
            <person name="Miyazaki K."/>
            <person name="Natsume S."/>
            <person name="Konno N."/>
        </authorList>
    </citation>
    <scope>NUCLEOTIDE SEQUENCE [LARGE SCALE GENOMIC DNA]</scope>
    <source>
        <strain evidence="1 2">NBRC 111202</strain>
    </source>
</reference>
<gene>
    <name evidence="1" type="ORF">LENED_012151</name>
</gene>
<proteinExistence type="predicted"/>
<comment type="caution">
    <text evidence="1">The sequence shown here is derived from an EMBL/GenBank/DDBJ whole genome shotgun (WGS) entry which is preliminary data.</text>
</comment>
<evidence type="ECO:0000313" key="1">
    <source>
        <dbReference type="EMBL" id="GAW09932.1"/>
    </source>
</evidence>
<accession>A0A1Q3ERY4</accession>
<dbReference type="AlphaFoldDB" id="A0A1Q3ERY4"/>
<protein>
    <submittedName>
        <fullName evidence="1">Uncharacterized protein</fullName>
    </submittedName>
</protein>
<evidence type="ECO:0000313" key="2">
    <source>
        <dbReference type="Proteomes" id="UP000188533"/>
    </source>
</evidence>
<dbReference type="EMBL" id="BDGU01001454">
    <property type="protein sequence ID" value="GAW09932.1"/>
    <property type="molecule type" value="Genomic_DNA"/>
</dbReference>
<name>A0A1Q3ERY4_LENED</name>
<keyword evidence="2" id="KW-1185">Reference proteome</keyword>
<reference evidence="1 2" key="1">
    <citation type="submission" date="2016-08" db="EMBL/GenBank/DDBJ databases">
        <authorList>
            <consortium name="Lentinula edodes genome sequencing consortium"/>
            <person name="Sakamoto Y."/>
            <person name="Nakade K."/>
            <person name="Sato S."/>
            <person name="Yoshida Y."/>
            <person name="Miyazaki K."/>
            <person name="Natsume S."/>
            <person name="Konno N."/>
        </authorList>
    </citation>
    <scope>NUCLEOTIDE SEQUENCE [LARGE SCALE GENOMIC DNA]</scope>
    <source>
        <strain evidence="1 2">NBRC 111202</strain>
    </source>
</reference>
<sequence>MCLNLMKLVAGMFPYGIKIWCDLLPYQHALNFRVLSSFPTFHAHELPAQPIPCSSASDSALRSSTVVPCSRHKGIDERIVARDDWTCRKDCDWGDIARFSYSMMFVPNCQMTFVFSEVKLATLDQLDESYQQHPRGSSPLLFVHWNPLALPHNLLNPSTTLNERNILSKFTYSHEHLLKSSHLQYDPLLRAEDRVTLIEFNLFHLFNIDGYHPKYSKPRSTITTVFNLMRTRSLRRLPSPYHASDLSSVPSSLRPQINTQASHLFEQCQSNLHRIWQWRR</sequence>
<dbReference type="Proteomes" id="UP000188533">
    <property type="component" value="Unassembled WGS sequence"/>
</dbReference>
<organism evidence="1 2">
    <name type="scientific">Lentinula edodes</name>
    <name type="common">Shiitake mushroom</name>
    <name type="synonym">Lentinus edodes</name>
    <dbReference type="NCBI Taxonomy" id="5353"/>
    <lineage>
        <taxon>Eukaryota</taxon>
        <taxon>Fungi</taxon>
        <taxon>Dikarya</taxon>
        <taxon>Basidiomycota</taxon>
        <taxon>Agaricomycotina</taxon>
        <taxon>Agaricomycetes</taxon>
        <taxon>Agaricomycetidae</taxon>
        <taxon>Agaricales</taxon>
        <taxon>Marasmiineae</taxon>
        <taxon>Omphalotaceae</taxon>
        <taxon>Lentinula</taxon>
    </lineage>
</organism>